<sequence length="1199" mass="126660">MHLLRTETRTLDEAEAAVDLAQSPAELVFLSFTDSDMTALARAWNVGRDGYPTLRIAPLAQLKHPYSVDLYVANVAAHARFVLVRLLGGLDYWRYGVEELSRAARAGGFELAVVPGDYRQDERLDAASTLPPEDLRRLWGWFHEGGPENLASCLAFLSSRIGAPHTWREPEPVPAMGVASALCREPATLDMGQRAPCGTLSREAGEGREGVAKRPHLAGRAPLASPPRALITFYRSVQMAADTAPIAALADALAERGFAVTAAYVSSLKDPAAASDLSALIARERPDVILNTTAFSGRAENGPGVLDEADAPVLQAILSGARAEAWRESGRGLGAADLAMNVVLPELDGRLIAGAISFKAEAARSEALEFASLVHRPDPSRVAAVADRAAAWARLRRMPAAERQIACVLSDYPHKGGRAGYAVGLDTPASVVAIVRALDEAGYAVGDAPDPRELMALLTGKGEGAASLTAAPLPVGEGGPFIASEPDLPEEAATSARIALSLRERGRGEGLKACAHPADAALLPLAAYERHFAALPASLRASITAAWGSPAADPAVANGAFSFRVVRCGTLLVALQPTRGLDRDRKADHHDPALPPRHAYVAFYLWLRLVARVDAMIHCGTHGTLEWLPGKAVALSADCAPEAVLGPVPVIYPFIVNNPGEAAQAKRRIAAVTVGHLTPPLVEAGQHGAAAEVEALLDEYADAQGLDPRRARKLADAILERAVDTGLAAEAGLAAGADPEERLQALDAWLCDLKEARIGDGLHVFGRSPERWDEAPADIVAACGPAEMAALLRALDGRFVEPGPAGAPSRGRSDVLPTGRNLFSVDPRSIPTRTAWEIGRRTADEIVTRYAQDHGDWPKRIVLDLWGSATMRTGGDEIAQAMALLGVRPVWDHTSSRVSGFEILPPAVFGRPRVDVTLCISGLFRDVFPGQIALFDDAVRAVAALDEPDDENPLAAASRAAAAEPMRIFGTAPGAYGLGLGEILADGQWADRAELGAAYLAASSHAYGRAAEGASAPAAFGERVASADAFVHVQDMAEQDVLDSDAFAEHEGGFAAAASSLGATPVLYHANTANPERTRVRTLAEEVAKVLRSRAANPRWLAGQMRHGWRGAAEIAETVGNLFAHAALAEVVRSEQFDLMFDASCGDDAVRAFLLGANPGAARAIADAFDEAQRRGFWSPRRNSTAAILAEMRSEGAAP</sequence>
<feature type="domain" description="CobN/magnesium chelatase" evidence="1">
    <location>
        <begin position="139"/>
        <end position="771"/>
    </location>
</feature>
<dbReference type="Proteomes" id="UP000603912">
    <property type="component" value="Unassembled WGS sequence"/>
</dbReference>
<reference evidence="2" key="1">
    <citation type="journal article" date="2014" name="Int. J. Syst. Evol. Microbiol.">
        <title>Complete genome sequence of Corynebacterium casei LMG S-19264T (=DSM 44701T), isolated from a smear-ripened cheese.</title>
        <authorList>
            <consortium name="US DOE Joint Genome Institute (JGI-PGF)"/>
            <person name="Walter F."/>
            <person name="Albersmeier A."/>
            <person name="Kalinowski J."/>
            <person name="Ruckert C."/>
        </authorList>
    </citation>
    <scope>NUCLEOTIDE SEQUENCE</scope>
    <source>
        <strain evidence="2">CGMCC 1.12214</strain>
    </source>
</reference>
<keyword evidence="3" id="KW-1185">Reference proteome</keyword>
<gene>
    <name evidence="2" type="ORF">GCM10007036_07100</name>
</gene>
<organism evidence="2 3">
    <name type="scientific">Alsobacter metallidurans</name>
    <dbReference type="NCBI Taxonomy" id="340221"/>
    <lineage>
        <taxon>Bacteria</taxon>
        <taxon>Pseudomonadati</taxon>
        <taxon>Pseudomonadota</taxon>
        <taxon>Alphaproteobacteria</taxon>
        <taxon>Hyphomicrobiales</taxon>
        <taxon>Alsobacteraceae</taxon>
        <taxon>Alsobacter</taxon>
    </lineage>
</organism>
<dbReference type="CDD" id="cd10150">
    <property type="entry name" value="CobN_like"/>
    <property type="match status" value="1"/>
</dbReference>
<dbReference type="AlphaFoldDB" id="A0A917MGD9"/>
<protein>
    <submittedName>
        <fullName evidence="2">Cobaltochelatase subunit CobN</fullName>
    </submittedName>
</protein>
<dbReference type="PANTHER" id="PTHR44119:SF4">
    <property type="entry name" value="AEROBIC COBALTOCHELATASE SUBUNIT COBN"/>
    <property type="match status" value="1"/>
</dbReference>
<dbReference type="RefSeq" id="WP_188516337.1">
    <property type="nucleotide sequence ID" value="NZ_BMES01000001.1"/>
</dbReference>
<dbReference type="NCBIfam" id="NF008973">
    <property type="entry name" value="PRK12321.1"/>
    <property type="match status" value="1"/>
</dbReference>
<evidence type="ECO:0000313" key="3">
    <source>
        <dbReference type="Proteomes" id="UP000603912"/>
    </source>
</evidence>
<accession>A0A917MGD9</accession>
<reference evidence="2" key="2">
    <citation type="submission" date="2020-09" db="EMBL/GenBank/DDBJ databases">
        <authorList>
            <person name="Sun Q."/>
            <person name="Zhou Y."/>
        </authorList>
    </citation>
    <scope>NUCLEOTIDE SEQUENCE</scope>
    <source>
        <strain evidence="2">CGMCC 1.12214</strain>
    </source>
</reference>
<comment type="caution">
    <text evidence="2">The sequence shown here is derived from an EMBL/GenBank/DDBJ whole genome shotgun (WGS) entry which is preliminary data.</text>
</comment>
<dbReference type="Pfam" id="PF02514">
    <property type="entry name" value="CobN-Mg_chel"/>
    <property type="match status" value="2"/>
</dbReference>
<dbReference type="EMBL" id="BMES01000001">
    <property type="protein sequence ID" value="GGH10505.1"/>
    <property type="molecule type" value="Genomic_DNA"/>
</dbReference>
<name>A0A917MGD9_9HYPH</name>
<feature type="domain" description="CobN/magnesium chelatase" evidence="1">
    <location>
        <begin position="781"/>
        <end position="1183"/>
    </location>
</feature>
<dbReference type="InterPro" id="IPR003672">
    <property type="entry name" value="CobN/Mg_chltase"/>
</dbReference>
<dbReference type="PANTHER" id="PTHR44119">
    <property type="entry name" value="MAGNESIUM-CHELATASE SUBUNIT CHLH, CHLOROPLASTIC"/>
    <property type="match status" value="1"/>
</dbReference>
<evidence type="ECO:0000313" key="2">
    <source>
        <dbReference type="EMBL" id="GGH10505.1"/>
    </source>
</evidence>
<evidence type="ECO:0000259" key="1">
    <source>
        <dbReference type="Pfam" id="PF02514"/>
    </source>
</evidence>
<proteinExistence type="predicted"/>